<reference evidence="22 23" key="1">
    <citation type="submission" date="2015-06" db="EMBL/GenBank/DDBJ databases">
        <title>A Comprehensive Approach to Explore the Metabolic and Phylogenetic Diversity of Bacterial Steroid Degradation in the Environment: Testosterone as an Example.</title>
        <authorList>
            <person name="Yang F.-C."/>
            <person name="Chen Y.-L."/>
            <person name="Yu C.-P."/>
            <person name="Tang S.-L."/>
            <person name="Wang P.-H."/>
            <person name="Ismail W."/>
            <person name="Wang C.-H."/>
            <person name="Yang C.-Y."/>
            <person name="Chiang Y.-R."/>
        </authorList>
    </citation>
    <scope>NUCLEOTIDE SEQUENCE [LARGE SCALE GENOMIC DNA]</scope>
    <source>
        <strain evidence="22 23">DSM 18526</strain>
    </source>
</reference>
<keyword evidence="12 20" id="KW-0521">NADP</keyword>
<dbReference type="InterPro" id="IPR006094">
    <property type="entry name" value="Oxid_FAD_bind_N"/>
</dbReference>
<dbReference type="PATRIC" id="fig|465721.4.peg.371"/>
<evidence type="ECO:0000256" key="5">
    <source>
        <dbReference type="ARBA" id="ARBA00010485"/>
    </source>
</evidence>
<evidence type="ECO:0000256" key="20">
    <source>
        <dbReference type="HAMAP-Rule" id="MF_00037"/>
    </source>
</evidence>
<dbReference type="GO" id="GO:0051301">
    <property type="term" value="P:cell division"/>
    <property type="evidence" value="ECO:0007669"/>
    <property type="project" value="UniProtKB-KW"/>
</dbReference>
<keyword evidence="13 20" id="KW-0133">Cell shape</keyword>
<evidence type="ECO:0000313" key="23">
    <source>
        <dbReference type="Proteomes" id="UP000070250"/>
    </source>
</evidence>
<dbReference type="GO" id="GO:0009252">
    <property type="term" value="P:peptidoglycan biosynthetic process"/>
    <property type="evidence" value="ECO:0007669"/>
    <property type="project" value="UniProtKB-UniRule"/>
</dbReference>
<evidence type="ECO:0000256" key="7">
    <source>
        <dbReference type="ARBA" id="ARBA00015188"/>
    </source>
</evidence>
<protein>
    <recommendedName>
        <fullName evidence="7 20">UDP-N-acetylenolpyruvoylglucosamine reductase</fullName>
        <ecNumber evidence="6 20">1.3.1.98</ecNumber>
    </recommendedName>
    <alternativeName>
        <fullName evidence="18 20">UDP-N-acetylmuramate dehydrogenase</fullName>
    </alternativeName>
</protein>
<dbReference type="KEGG" id="sdf:ACG33_01705"/>
<keyword evidence="14 20" id="KW-0573">Peptidoglycan synthesis</keyword>
<dbReference type="SUPFAM" id="SSF56176">
    <property type="entry name" value="FAD-binding/transporter-associated domain-like"/>
    <property type="match status" value="1"/>
</dbReference>
<comment type="similarity">
    <text evidence="5 20">Belongs to the MurB family.</text>
</comment>
<evidence type="ECO:0000256" key="16">
    <source>
        <dbReference type="ARBA" id="ARBA00023306"/>
    </source>
</evidence>
<keyword evidence="10 20" id="KW-0285">Flavoprotein</keyword>
<dbReference type="UniPathway" id="UPA00219"/>
<evidence type="ECO:0000256" key="10">
    <source>
        <dbReference type="ARBA" id="ARBA00022630"/>
    </source>
</evidence>
<dbReference type="Proteomes" id="UP000070250">
    <property type="component" value="Chromosome"/>
</dbReference>
<evidence type="ECO:0000256" key="11">
    <source>
        <dbReference type="ARBA" id="ARBA00022827"/>
    </source>
</evidence>
<dbReference type="Gene3D" id="3.30.465.10">
    <property type="match status" value="1"/>
</dbReference>
<dbReference type="InterPro" id="IPR003170">
    <property type="entry name" value="MurB"/>
</dbReference>
<evidence type="ECO:0000256" key="19">
    <source>
        <dbReference type="ARBA" id="ARBA00048914"/>
    </source>
</evidence>
<accession>A0A127F5X6</accession>
<dbReference type="Pfam" id="PF02873">
    <property type="entry name" value="MurB_C"/>
    <property type="match status" value="1"/>
</dbReference>
<evidence type="ECO:0000259" key="21">
    <source>
        <dbReference type="PROSITE" id="PS51387"/>
    </source>
</evidence>
<keyword evidence="23" id="KW-1185">Reference proteome</keyword>
<keyword evidence="8 20" id="KW-0963">Cytoplasm</keyword>
<dbReference type="InterPro" id="IPR016166">
    <property type="entry name" value="FAD-bd_PCMH"/>
</dbReference>
<dbReference type="NCBIfam" id="NF010480">
    <property type="entry name" value="PRK13905.1"/>
    <property type="match status" value="1"/>
</dbReference>
<evidence type="ECO:0000256" key="14">
    <source>
        <dbReference type="ARBA" id="ARBA00022984"/>
    </source>
</evidence>
<dbReference type="InterPro" id="IPR011601">
    <property type="entry name" value="MurB_C"/>
</dbReference>
<dbReference type="EC" id="1.3.1.98" evidence="6 20"/>
<evidence type="ECO:0000256" key="18">
    <source>
        <dbReference type="ARBA" id="ARBA00031026"/>
    </source>
</evidence>
<feature type="active site" description="Proton donor" evidence="20">
    <location>
        <position position="220"/>
    </location>
</feature>
<keyword evidence="17 20" id="KW-0961">Cell wall biogenesis/degradation</keyword>
<dbReference type="GO" id="GO:0008360">
    <property type="term" value="P:regulation of cell shape"/>
    <property type="evidence" value="ECO:0007669"/>
    <property type="project" value="UniProtKB-KW"/>
</dbReference>
<dbReference type="HAMAP" id="MF_00037">
    <property type="entry name" value="MurB"/>
    <property type="match status" value="1"/>
</dbReference>
<comment type="function">
    <text evidence="2 20">Cell wall formation.</text>
</comment>
<evidence type="ECO:0000256" key="3">
    <source>
        <dbReference type="ARBA" id="ARBA00004496"/>
    </source>
</evidence>
<dbReference type="OrthoDB" id="9804753at2"/>
<comment type="subcellular location">
    <subcellularLocation>
        <location evidence="3 20">Cytoplasm</location>
    </subcellularLocation>
</comment>
<evidence type="ECO:0000256" key="2">
    <source>
        <dbReference type="ARBA" id="ARBA00003921"/>
    </source>
</evidence>
<dbReference type="STRING" id="465721.ACG33_01705"/>
<evidence type="ECO:0000256" key="1">
    <source>
        <dbReference type="ARBA" id="ARBA00001974"/>
    </source>
</evidence>
<dbReference type="GO" id="GO:0071949">
    <property type="term" value="F:FAD binding"/>
    <property type="evidence" value="ECO:0007669"/>
    <property type="project" value="InterPro"/>
</dbReference>
<dbReference type="RefSeq" id="WP_066918175.1">
    <property type="nucleotide sequence ID" value="NZ_CP011971.1"/>
</dbReference>
<evidence type="ECO:0000256" key="6">
    <source>
        <dbReference type="ARBA" id="ARBA00012518"/>
    </source>
</evidence>
<dbReference type="PANTHER" id="PTHR21071:SF4">
    <property type="entry name" value="UDP-N-ACETYLENOLPYRUVOYLGLUCOSAMINE REDUCTASE"/>
    <property type="match status" value="1"/>
</dbReference>
<dbReference type="Gene3D" id="3.30.43.10">
    <property type="entry name" value="Uridine Diphospho-n-acetylenolpyruvylglucosamine Reductase, domain 2"/>
    <property type="match status" value="1"/>
</dbReference>
<comment type="pathway">
    <text evidence="4 20">Cell wall biogenesis; peptidoglycan biosynthesis.</text>
</comment>
<keyword evidence="16 20" id="KW-0131">Cell cycle</keyword>
<dbReference type="Pfam" id="PF01565">
    <property type="entry name" value="FAD_binding_4"/>
    <property type="match status" value="1"/>
</dbReference>
<evidence type="ECO:0000313" key="22">
    <source>
        <dbReference type="EMBL" id="AMN45842.1"/>
    </source>
</evidence>
<comment type="cofactor">
    <cofactor evidence="1 20">
        <name>FAD</name>
        <dbReference type="ChEBI" id="CHEBI:57692"/>
    </cofactor>
</comment>
<keyword evidence="11 20" id="KW-0274">FAD</keyword>
<feature type="active site" evidence="20">
    <location>
        <position position="290"/>
    </location>
</feature>
<proteinExistence type="inferred from homology"/>
<dbReference type="PANTHER" id="PTHR21071">
    <property type="entry name" value="UDP-N-ACETYLENOLPYRUVOYLGLUCOSAMINE REDUCTASE"/>
    <property type="match status" value="1"/>
</dbReference>
<organism evidence="22 23">
    <name type="scientific">Steroidobacter denitrificans</name>
    <dbReference type="NCBI Taxonomy" id="465721"/>
    <lineage>
        <taxon>Bacteria</taxon>
        <taxon>Pseudomonadati</taxon>
        <taxon>Pseudomonadota</taxon>
        <taxon>Gammaproteobacteria</taxon>
        <taxon>Steroidobacterales</taxon>
        <taxon>Steroidobacteraceae</taxon>
        <taxon>Steroidobacter</taxon>
    </lineage>
</organism>
<dbReference type="Gene3D" id="3.90.78.10">
    <property type="entry name" value="UDP-N-acetylenolpyruvoylglucosamine reductase, C-terminal domain"/>
    <property type="match status" value="1"/>
</dbReference>
<dbReference type="GO" id="GO:0071555">
    <property type="term" value="P:cell wall organization"/>
    <property type="evidence" value="ECO:0007669"/>
    <property type="project" value="UniProtKB-KW"/>
</dbReference>
<dbReference type="GO" id="GO:0005829">
    <property type="term" value="C:cytosol"/>
    <property type="evidence" value="ECO:0007669"/>
    <property type="project" value="TreeGrafter"/>
</dbReference>
<evidence type="ECO:0000256" key="13">
    <source>
        <dbReference type="ARBA" id="ARBA00022960"/>
    </source>
</evidence>
<keyword evidence="9 20" id="KW-0132">Cell division</keyword>
<evidence type="ECO:0000256" key="12">
    <source>
        <dbReference type="ARBA" id="ARBA00022857"/>
    </source>
</evidence>
<name>A0A127F5X6_STEDE</name>
<dbReference type="InterPro" id="IPR036318">
    <property type="entry name" value="FAD-bd_PCMH-like_sf"/>
</dbReference>
<dbReference type="InterPro" id="IPR036635">
    <property type="entry name" value="MurB_C_sf"/>
</dbReference>
<dbReference type="GO" id="GO:0008762">
    <property type="term" value="F:UDP-N-acetylmuramate dehydrogenase activity"/>
    <property type="evidence" value="ECO:0007669"/>
    <property type="project" value="UniProtKB-UniRule"/>
</dbReference>
<dbReference type="InterPro" id="IPR016169">
    <property type="entry name" value="FAD-bd_PCMH_sub2"/>
</dbReference>
<evidence type="ECO:0000256" key="17">
    <source>
        <dbReference type="ARBA" id="ARBA00023316"/>
    </source>
</evidence>
<dbReference type="InterPro" id="IPR016167">
    <property type="entry name" value="FAD-bd_PCMH_sub1"/>
</dbReference>
<gene>
    <name evidence="20" type="primary">murB</name>
    <name evidence="22" type="ORF">ACG33_01705</name>
</gene>
<evidence type="ECO:0000256" key="8">
    <source>
        <dbReference type="ARBA" id="ARBA00022490"/>
    </source>
</evidence>
<keyword evidence="15 20" id="KW-0560">Oxidoreductase</keyword>
<dbReference type="PROSITE" id="PS51387">
    <property type="entry name" value="FAD_PCMH"/>
    <property type="match status" value="1"/>
</dbReference>
<evidence type="ECO:0000256" key="9">
    <source>
        <dbReference type="ARBA" id="ARBA00022618"/>
    </source>
</evidence>
<dbReference type="EMBL" id="CP011971">
    <property type="protein sequence ID" value="AMN45842.1"/>
    <property type="molecule type" value="Genomic_DNA"/>
</dbReference>
<dbReference type="SUPFAM" id="SSF56194">
    <property type="entry name" value="Uridine diphospho-N-Acetylenolpyruvylglucosamine reductase, MurB, C-terminal domain"/>
    <property type="match status" value="1"/>
</dbReference>
<comment type="catalytic activity">
    <reaction evidence="19 20">
        <text>UDP-N-acetyl-alpha-D-muramate + NADP(+) = UDP-N-acetyl-3-O-(1-carboxyvinyl)-alpha-D-glucosamine + NADPH + H(+)</text>
        <dbReference type="Rhea" id="RHEA:12248"/>
        <dbReference type="ChEBI" id="CHEBI:15378"/>
        <dbReference type="ChEBI" id="CHEBI:57783"/>
        <dbReference type="ChEBI" id="CHEBI:58349"/>
        <dbReference type="ChEBI" id="CHEBI:68483"/>
        <dbReference type="ChEBI" id="CHEBI:70757"/>
        <dbReference type="EC" id="1.3.1.98"/>
    </reaction>
</comment>
<feature type="domain" description="FAD-binding PCMH-type" evidence="21">
    <location>
        <begin position="27"/>
        <end position="192"/>
    </location>
</feature>
<dbReference type="AlphaFoldDB" id="A0A127F5X6"/>
<feature type="active site" evidence="20">
    <location>
        <position position="172"/>
    </location>
</feature>
<dbReference type="NCBIfam" id="TIGR00179">
    <property type="entry name" value="murB"/>
    <property type="match status" value="1"/>
</dbReference>
<sequence length="311" mass="33061">MNAFVLAPDVAARVLRDEPMSRHTSWHVGGPADLFFKPLDADDLAQFLRSLTPETPILWIGLGSNLLVRDGGLRGAVIDTHGGLGGLERIGENEVWCGAGVACARLARQCIEWELGPAEFFAGIPGTLGGALAMNAGAFGGETWAHVISVATLDRQGMRRERSAGDYSVGYRHVSGPANEGFLGARLRFGRREQANQEDIRSLLARRKASQPIGTWSCGSVFTNPPGDHAARLIETAGLKGIALGGAQVSPMHANFIVNDGTASAADIERLIEHVMHVVEQRHGVKLKTEVRIVGEAARSAGPHAGQEGCV</sequence>
<evidence type="ECO:0000256" key="4">
    <source>
        <dbReference type="ARBA" id="ARBA00004752"/>
    </source>
</evidence>
<evidence type="ECO:0000256" key="15">
    <source>
        <dbReference type="ARBA" id="ARBA00023002"/>
    </source>
</evidence>